<dbReference type="InterPro" id="IPR051919">
    <property type="entry name" value="W-dependent_AOR"/>
</dbReference>
<organism evidence="10 11">
    <name type="scientific">Desulfomicrobium apsheronum</name>
    <dbReference type="NCBI Taxonomy" id="52560"/>
    <lineage>
        <taxon>Bacteria</taxon>
        <taxon>Pseudomonadati</taxon>
        <taxon>Thermodesulfobacteriota</taxon>
        <taxon>Desulfovibrionia</taxon>
        <taxon>Desulfovibrionales</taxon>
        <taxon>Desulfomicrobiaceae</taxon>
        <taxon>Desulfomicrobium</taxon>
    </lineage>
</organism>
<proteinExistence type="inferred from homology"/>
<reference evidence="11" key="1">
    <citation type="submission" date="2016-10" db="EMBL/GenBank/DDBJ databases">
        <authorList>
            <person name="Varghese N."/>
            <person name="Submissions S."/>
        </authorList>
    </citation>
    <scope>NUCLEOTIDE SEQUENCE [LARGE SCALE GENOMIC DNA]</scope>
    <source>
        <strain evidence="11">DSM 5918</strain>
    </source>
</reference>
<dbReference type="GO" id="GO:0009055">
    <property type="term" value="F:electron transfer activity"/>
    <property type="evidence" value="ECO:0007669"/>
    <property type="project" value="InterPro"/>
</dbReference>
<sequence>MIADTFKILEVNLSTGRSTIRSMPGVDTFIGGSGLAAKLHLDYAKPGMAWDDPGQPLIFCIGPLTGFFPLISKTVCAFTSPLHGQYAESHAGGRSALALRFAGLDALVIIGRAERPTVLHLGANIIELMDAGYLWGKDALTTGKLLRRILKGSGHRTIMRIGPAGENKSAMACINVDTYRHFGRLGGGAVMGAKNVKAIAIEGNGSQNLPEGKEYGALYADIFRKVTDTDMMRKYHNLGTASNLEALNELKALPWRNLQATSDPGIEGITGERFADDTLLRNAACSGCPVGCIHIGFVREKFDKDNQYLYRQVGYDYEPIFATGSMLGLTHAPDVLTVMDEVEKAGLDVMSGGVALAWATEALEKGVVTTEQTGIELRFGEVRGYLKAVHLLAGAANEFWKLLAAGTMVAAKHYGGEDFACVLGQEMAGYATGEVFYVAQSLGLRHSHLDTGAYSYDQSNAPKDVDKALTFLLEDERERVILTSMVACLFARKVYDPDTLRQCLTVLGGRNLADSLDDAAASIQKLRWQARIAGGFDPMGVKIPKRFLEVTTWKGQADPEYLESLRMAYATAISEMGRSEEKN</sequence>
<evidence type="ECO:0000256" key="8">
    <source>
        <dbReference type="ARBA" id="ARBA00049934"/>
    </source>
</evidence>
<dbReference type="Gene3D" id="1.10.569.10">
    <property type="entry name" value="Aldehyde Ferredoxin Oxidoreductase Protein, subunit A, domain 2"/>
    <property type="match status" value="1"/>
</dbReference>
<dbReference type="Pfam" id="PF01314">
    <property type="entry name" value="AFOR_C"/>
    <property type="match status" value="1"/>
</dbReference>
<dbReference type="OrthoDB" id="9763894at2"/>
<evidence type="ECO:0000256" key="4">
    <source>
        <dbReference type="ARBA" id="ARBA00022723"/>
    </source>
</evidence>
<dbReference type="Gene3D" id="3.60.9.10">
    <property type="entry name" value="Aldehyde ferredoxin oxidoreductase, N-terminal domain"/>
    <property type="match status" value="1"/>
</dbReference>
<keyword evidence="4" id="KW-0479">Metal-binding</keyword>
<dbReference type="InterPro" id="IPR013983">
    <property type="entry name" value="Ald_Fedxn_OxRdtase_N"/>
</dbReference>
<dbReference type="AlphaFoldDB" id="A0A1I3Q6R7"/>
<evidence type="ECO:0000256" key="7">
    <source>
        <dbReference type="ARBA" id="ARBA00023014"/>
    </source>
</evidence>
<feature type="domain" description="Aldehyde ferredoxin oxidoreductase N-terminal" evidence="9">
    <location>
        <begin position="5"/>
        <end position="205"/>
    </location>
</feature>
<dbReference type="GO" id="GO:0016625">
    <property type="term" value="F:oxidoreductase activity, acting on the aldehyde or oxo group of donors, iron-sulfur protein as acceptor"/>
    <property type="evidence" value="ECO:0007669"/>
    <property type="project" value="InterPro"/>
</dbReference>
<dbReference type="GO" id="GO:0046872">
    <property type="term" value="F:metal ion binding"/>
    <property type="evidence" value="ECO:0007669"/>
    <property type="project" value="UniProtKB-KW"/>
</dbReference>
<keyword evidence="3" id="KW-0004">4Fe-4S</keyword>
<dbReference type="SUPFAM" id="SSF48310">
    <property type="entry name" value="Aldehyde ferredoxin oxidoreductase, C-terminal domains"/>
    <property type="match status" value="1"/>
</dbReference>
<dbReference type="Pfam" id="PF02730">
    <property type="entry name" value="AFOR_N"/>
    <property type="match status" value="1"/>
</dbReference>
<dbReference type="GO" id="GO:0051539">
    <property type="term" value="F:4 iron, 4 sulfur cluster binding"/>
    <property type="evidence" value="ECO:0007669"/>
    <property type="project" value="UniProtKB-KW"/>
</dbReference>
<name>A0A1I3Q6R7_9BACT</name>
<evidence type="ECO:0000313" key="11">
    <source>
        <dbReference type="Proteomes" id="UP000198635"/>
    </source>
</evidence>
<gene>
    <name evidence="10" type="ORF">SAMN04488082_102227</name>
</gene>
<comment type="similarity">
    <text evidence="2">Belongs to the AOR/FOR family.</text>
</comment>
<evidence type="ECO:0000256" key="2">
    <source>
        <dbReference type="ARBA" id="ARBA00011032"/>
    </source>
</evidence>
<accession>A0A1I3Q6R7</accession>
<dbReference type="SUPFAM" id="SSF56228">
    <property type="entry name" value="Aldehyde ferredoxin oxidoreductase, N-terminal domain"/>
    <property type="match status" value="1"/>
</dbReference>
<comment type="cofactor">
    <cofactor evidence="1">
        <name>[4Fe-4S] cluster</name>
        <dbReference type="ChEBI" id="CHEBI:49883"/>
    </cofactor>
</comment>
<dbReference type="PANTHER" id="PTHR30038">
    <property type="entry name" value="ALDEHYDE FERREDOXIN OXIDOREDUCTASE"/>
    <property type="match status" value="1"/>
</dbReference>
<dbReference type="PANTHER" id="PTHR30038:SF8">
    <property type="entry name" value="ALDEHYDE FERREDOXIN OXIDOREDUCTASE"/>
    <property type="match status" value="1"/>
</dbReference>
<comment type="cofactor">
    <cofactor evidence="8">
        <name>tungstopterin</name>
        <dbReference type="ChEBI" id="CHEBI:30402"/>
    </cofactor>
</comment>
<dbReference type="InterPro" id="IPR036021">
    <property type="entry name" value="Tungsten_al_ferr_oxy-like_C"/>
</dbReference>
<protein>
    <submittedName>
        <fullName evidence="10">Aldehyde:ferredoxin oxidoreductase</fullName>
    </submittedName>
</protein>
<dbReference type="Gene3D" id="1.10.599.10">
    <property type="entry name" value="Aldehyde Ferredoxin Oxidoreductase Protein, subunit A, domain 3"/>
    <property type="match status" value="1"/>
</dbReference>
<keyword evidence="11" id="KW-1185">Reference proteome</keyword>
<dbReference type="EMBL" id="FORX01000002">
    <property type="protein sequence ID" value="SFJ29282.1"/>
    <property type="molecule type" value="Genomic_DNA"/>
</dbReference>
<dbReference type="Proteomes" id="UP000198635">
    <property type="component" value="Unassembled WGS sequence"/>
</dbReference>
<dbReference type="InterPro" id="IPR036503">
    <property type="entry name" value="Ald_Fedxn_OxRdtase_N_sf"/>
</dbReference>
<dbReference type="InterPro" id="IPR001203">
    <property type="entry name" value="OxRdtase_Ald_Fedxn_C"/>
</dbReference>
<dbReference type="RefSeq" id="WP_092372694.1">
    <property type="nucleotide sequence ID" value="NZ_FORX01000002.1"/>
</dbReference>
<evidence type="ECO:0000256" key="5">
    <source>
        <dbReference type="ARBA" id="ARBA00023002"/>
    </source>
</evidence>
<keyword evidence="7" id="KW-0411">Iron-sulfur</keyword>
<evidence type="ECO:0000259" key="9">
    <source>
        <dbReference type="SMART" id="SM00790"/>
    </source>
</evidence>
<dbReference type="SMART" id="SM00790">
    <property type="entry name" value="AFOR_N"/>
    <property type="match status" value="1"/>
</dbReference>
<evidence type="ECO:0000256" key="3">
    <source>
        <dbReference type="ARBA" id="ARBA00022485"/>
    </source>
</evidence>
<dbReference type="InterPro" id="IPR013985">
    <property type="entry name" value="Ald_Fedxn_OxRdtase_dom3"/>
</dbReference>
<evidence type="ECO:0000256" key="6">
    <source>
        <dbReference type="ARBA" id="ARBA00023004"/>
    </source>
</evidence>
<keyword evidence="6" id="KW-0408">Iron</keyword>
<keyword evidence="5" id="KW-0560">Oxidoreductase</keyword>
<evidence type="ECO:0000313" key="10">
    <source>
        <dbReference type="EMBL" id="SFJ29282.1"/>
    </source>
</evidence>
<dbReference type="STRING" id="52560.SAMN04488082_102227"/>
<evidence type="ECO:0000256" key="1">
    <source>
        <dbReference type="ARBA" id="ARBA00001966"/>
    </source>
</evidence>
<dbReference type="InterPro" id="IPR013984">
    <property type="entry name" value="Ald_Fedxn_OxRdtase_dom2"/>
</dbReference>